<dbReference type="InterPro" id="IPR001611">
    <property type="entry name" value="Leu-rich_rpt"/>
</dbReference>
<dbReference type="PANTHER" id="PTHR48064">
    <property type="entry name" value="OS01G0750400 PROTEIN"/>
    <property type="match status" value="1"/>
</dbReference>
<keyword evidence="3" id="KW-0472">Membrane</keyword>
<accession>A0ABP1AYY6</accession>
<dbReference type="SUPFAM" id="SSF52058">
    <property type="entry name" value="L domain-like"/>
    <property type="match status" value="1"/>
</dbReference>
<keyword evidence="1" id="KW-0433">Leucine-rich repeat</keyword>
<evidence type="ECO:0000313" key="4">
    <source>
        <dbReference type="EMBL" id="CAK9867706.1"/>
    </source>
</evidence>
<evidence type="ECO:0000256" key="1">
    <source>
        <dbReference type="ARBA" id="ARBA00022614"/>
    </source>
</evidence>
<dbReference type="PANTHER" id="PTHR48064:SF1">
    <property type="entry name" value="RECEPTOR-LIKE PROTEIN 51-RELATED"/>
    <property type="match status" value="1"/>
</dbReference>
<dbReference type="SMART" id="SM00369">
    <property type="entry name" value="LRR_TYP"/>
    <property type="match status" value="3"/>
</dbReference>
<evidence type="ECO:0000256" key="3">
    <source>
        <dbReference type="SAM" id="Phobius"/>
    </source>
</evidence>
<feature type="transmembrane region" description="Helical" evidence="3">
    <location>
        <begin position="540"/>
        <end position="562"/>
    </location>
</feature>
<name>A0ABP1AYY6_9BRYO</name>
<protein>
    <submittedName>
        <fullName evidence="4">Uncharacterized protein</fullName>
    </submittedName>
</protein>
<proteinExistence type="predicted"/>
<dbReference type="InterPro" id="IPR032675">
    <property type="entry name" value="LRR_dom_sf"/>
</dbReference>
<keyword evidence="2" id="KW-0677">Repeat</keyword>
<dbReference type="Gene3D" id="3.80.10.10">
    <property type="entry name" value="Ribonuclease Inhibitor"/>
    <property type="match status" value="1"/>
</dbReference>
<sequence>MTTSAPLGQLGGKDLKRFRDLGAEVLVLSLLCVLLVGGTQAEIVSHVAAIAAPTILAKPPVVAPVAVKPPVIAPVAVKPPVVAPVAVKPPVVAPVAAPVVVPPAAAKPAPVTAPAAAPVAVVPPPTTAPVVAPAVITPAAAPVTTAPAHVPAAATAPKVAPVAPLAAPGPVAAKPPAAPGPVVASGGNGTLDPDQVGALRLLGMDVGLNACSEEPVTVLTCDKNPVTQHLVTLSVQDCPTNATLTDLDFSFLSTVHLSHLSFMNCADVPAPSEPPKVLTTSLLDFFLMDSFSPMDAWWLGRLHALQNLTVLDVAVSSGSSGLDVILPNMDNLRYLMIQNATLSGTLPAAWPQSLNIISLSGNYLFGEIPVSLSKLKLLEVLDLSHNGLSGHLPSYVGNLQNLQTLFLNNNGFSGGIPKQFANLRALTKLDLSFNNLNGSIPEQLGTLALTDLDLRNNTLLTGAIPFGTNALRNMKSLLVSGTSLCYDPTITSAKLASFLSVPLCGGIAPTLAPAYGPALAPSPAPAPAVAGGGHKKKPNVVAIVLSVLAVLVVLAGVVYCCCRWWGAREGYA</sequence>
<evidence type="ECO:0000313" key="5">
    <source>
        <dbReference type="Proteomes" id="UP001497522"/>
    </source>
</evidence>
<dbReference type="InterPro" id="IPR053038">
    <property type="entry name" value="RLP_Defense"/>
</dbReference>
<keyword evidence="3" id="KW-0812">Transmembrane</keyword>
<evidence type="ECO:0000256" key="2">
    <source>
        <dbReference type="ARBA" id="ARBA00022737"/>
    </source>
</evidence>
<dbReference type="InterPro" id="IPR003591">
    <property type="entry name" value="Leu-rich_rpt_typical-subtyp"/>
</dbReference>
<organism evidence="4 5">
    <name type="scientific">Sphagnum jensenii</name>
    <dbReference type="NCBI Taxonomy" id="128206"/>
    <lineage>
        <taxon>Eukaryota</taxon>
        <taxon>Viridiplantae</taxon>
        <taxon>Streptophyta</taxon>
        <taxon>Embryophyta</taxon>
        <taxon>Bryophyta</taxon>
        <taxon>Sphagnophytina</taxon>
        <taxon>Sphagnopsida</taxon>
        <taxon>Sphagnales</taxon>
        <taxon>Sphagnaceae</taxon>
        <taxon>Sphagnum</taxon>
    </lineage>
</organism>
<reference evidence="4" key="1">
    <citation type="submission" date="2024-03" db="EMBL/GenBank/DDBJ databases">
        <authorList>
            <consortium name="ELIXIR-Norway"/>
            <consortium name="Elixir Norway"/>
        </authorList>
    </citation>
    <scope>NUCLEOTIDE SEQUENCE</scope>
</reference>
<dbReference type="Proteomes" id="UP001497522">
    <property type="component" value="Chromosome 17"/>
</dbReference>
<dbReference type="Pfam" id="PF00560">
    <property type="entry name" value="LRR_1"/>
    <property type="match status" value="4"/>
</dbReference>
<keyword evidence="3" id="KW-1133">Transmembrane helix</keyword>
<gene>
    <name evidence="4" type="ORF">CSSPJE1EN2_LOCUS10701</name>
</gene>
<keyword evidence="5" id="KW-1185">Reference proteome</keyword>
<dbReference type="EMBL" id="OZ023718">
    <property type="protein sequence ID" value="CAK9867706.1"/>
    <property type="molecule type" value="Genomic_DNA"/>
</dbReference>